<keyword evidence="2" id="KW-1133">Transmembrane helix</keyword>
<evidence type="ECO:0000256" key="2">
    <source>
        <dbReference type="SAM" id="Phobius"/>
    </source>
</evidence>
<name>A0A9W9CQV6_9PLEO</name>
<evidence type="ECO:0000259" key="3">
    <source>
        <dbReference type="Pfam" id="PF20237"/>
    </source>
</evidence>
<dbReference type="Proteomes" id="UP001140560">
    <property type="component" value="Unassembled WGS sequence"/>
</dbReference>
<feature type="region of interest" description="Disordered" evidence="1">
    <location>
        <begin position="158"/>
        <end position="387"/>
    </location>
</feature>
<dbReference type="EMBL" id="JAPEUY010000003">
    <property type="protein sequence ID" value="KAJ4375264.1"/>
    <property type="molecule type" value="Genomic_DNA"/>
</dbReference>
<keyword evidence="2" id="KW-0472">Membrane</keyword>
<feature type="compositionally biased region" description="Low complexity" evidence="1">
    <location>
        <begin position="236"/>
        <end position="249"/>
    </location>
</feature>
<proteinExistence type="predicted"/>
<dbReference type="Pfam" id="PF20237">
    <property type="entry name" value="DUF6594"/>
    <property type="match status" value="1"/>
</dbReference>
<evidence type="ECO:0000313" key="5">
    <source>
        <dbReference type="Proteomes" id="UP001140560"/>
    </source>
</evidence>
<sequence length="755" mass="83279">MGLKNETSLPHSRRRPSRTNSAAKDIPESIKTPCIETDKGSGKKTKVSRNILRKAPRRDSIHTTPEDGLDELNKGDGFGGFMSKLSQIQEGKATWYPRSRESSVVSPTTEPKARRRRHTEGDALNRPRVRHKHGSLQRHAESLAKLSNPSLVSVLSELTQQSSASGGSNSTVTQKSYDEQSLVAAREMPQENKALRSGRISNTSTPVKMDAAPTDVFQFLNEGSQSEQFATEDTHSMPPSTNASSPSSSVAETQLDDDVFSNGEEPRHDTESPMTSPASARVSNPAGPRFYGRRNPAIPLYASSFVHGHGGGEEEDDDDDDDEGEEEEDDDENENEEGSETDSDEEHESQLDVTDSNHASTTAMEKVPPPRAPSTSSRHSDPHTRRLRQQERELANHVLQSPQPHKDFQFGGAPPANGYPSMPLYSPRAYSGASPANMNPTSEAWPPMPPFPAPLPIGYANQGAHLSPETGHAFPLSVRPPMGAPESMVQQMAPHFHQHAVQPPLHPPHAPGPDLSRTTVVGYELLADKLSEPSKGDNKRLQAGVVVPMYRKFEHLNHRVLLHLQDEICELEEELRYLDECIAQTSPRDEAGHAYPASRRGDARYGGELHYRRTELLGRIFQKLGQYNQALASFDNLLKSLDPASPEETHAYRAWMEKREPIDDIETRFLERKHDLLAVSRRSSISTARGAGHHSAVVFPLTLVLPLMAFAIVPNLLGRLFVLMLIGGVELKLVLSTPELVNLMSVQEWTTAASM</sequence>
<feature type="compositionally biased region" description="Basic residues" evidence="1">
    <location>
        <begin position="42"/>
        <end position="56"/>
    </location>
</feature>
<feature type="compositionally biased region" description="Polar residues" evidence="1">
    <location>
        <begin position="158"/>
        <end position="175"/>
    </location>
</feature>
<organism evidence="4 5">
    <name type="scientific">Neocucurbitaria cava</name>
    <dbReference type="NCBI Taxonomy" id="798079"/>
    <lineage>
        <taxon>Eukaryota</taxon>
        <taxon>Fungi</taxon>
        <taxon>Dikarya</taxon>
        <taxon>Ascomycota</taxon>
        <taxon>Pezizomycotina</taxon>
        <taxon>Dothideomycetes</taxon>
        <taxon>Pleosporomycetidae</taxon>
        <taxon>Pleosporales</taxon>
        <taxon>Pleosporineae</taxon>
        <taxon>Cucurbitariaceae</taxon>
        <taxon>Neocucurbitaria</taxon>
    </lineage>
</organism>
<evidence type="ECO:0000256" key="1">
    <source>
        <dbReference type="SAM" id="MobiDB-lite"/>
    </source>
</evidence>
<gene>
    <name evidence="4" type="ORF">N0V83_002350</name>
</gene>
<dbReference type="PANTHER" id="PTHR34502">
    <property type="entry name" value="DUF6594 DOMAIN-CONTAINING PROTEIN-RELATED"/>
    <property type="match status" value="1"/>
</dbReference>
<comment type="caution">
    <text evidence="4">The sequence shown here is derived from an EMBL/GenBank/DDBJ whole genome shotgun (WGS) entry which is preliminary data.</text>
</comment>
<feature type="region of interest" description="Disordered" evidence="1">
    <location>
        <begin position="462"/>
        <end position="485"/>
    </location>
</feature>
<dbReference type="InterPro" id="IPR046529">
    <property type="entry name" value="DUF6594"/>
</dbReference>
<keyword evidence="5" id="KW-1185">Reference proteome</keyword>
<accession>A0A9W9CQV6</accession>
<feature type="compositionally biased region" description="Polar residues" evidence="1">
    <location>
        <begin position="272"/>
        <end position="282"/>
    </location>
</feature>
<feature type="compositionally biased region" description="Polar residues" evidence="1">
    <location>
        <begin position="1"/>
        <end position="10"/>
    </location>
</feature>
<feature type="region of interest" description="Disordered" evidence="1">
    <location>
        <begin position="1"/>
        <end position="143"/>
    </location>
</feature>
<dbReference type="AlphaFoldDB" id="A0A9W9CQV6"/>
<feature type="compositionally biased region" description="Polar residues" evidence="1">
    <location>
        <begin position="351"/>
        <end position="363"/>
    </location>
</feature>
<feature type="compositionally biased region" description="Basic residues" evidence="1">
    <location>
        <begin position="127"/>
        <end position="136"/>
    </location>
</feature>
<protein>
    <recommendedName>
        <fullName evidence="3">DUF6594 domain-containing protein</fullName>
    </recommendedName>
</protein>
<dbReference type="OrthoDB" id="5416037at2759"/>
<feature type="compositionally biased region" description="Polar residues" evidence="1">
    <location>
        <begin position="221"/>
        <end position="231"/>
    </location>
</feature>
<feature type="compositionally biased region" description="Acidic residues" evidence="1">
    <location>
        <begin position="313"/>
        <end position="347"/>
    </location>
</feature>
<feature type="compositionally biased region" description="Basic and acidic residues" evidence="1">
    <location>
        <begin position="378"/>
        <end position="387"/>
    </location>
</feature>
<feature type="domain" description="DUF6594" evidence="3">
    <location>
        <begin position="523"/>
        <end position="682"/>
    </location>
</feature>
<feature type="transmembrane region" description="Helical" evidence="2">
    <location>
        <begin position="697"/>
        <end position="717"/>
    </location>
</feature>
<evidence type="ECO:0000313" key="4">
    <source>
        <dbReference type="EMBL" id="KAJ4375264.1"/>
    </source>
</evidence>
<keyword evidence="2" id="KW-0812">Transmembrane</keyword>
<dbReference type="PANTHER" id="PTHR34502:SF6">
    <property type="entry name" value="DUF6594 DOMAIN-CONTAINING PROTEIN"/>
    <property type="match status" value="1"/>
</dbReference>
<reference evidence="4" key="1">
    <citation type="submission" date="2022-10" db="EMBL/GenBank/DDBJ databases">
        <title>Tapping the CABI collections for fungal endophytes: first genome assemblies for Collariella, Neodidymelliopsis, Ascochyta clinopodiicola, Didymella pomorum, Didymosphaeria variabile, Neocosmospora piperis and Neocucurbitaria cava.</title>
        <authorList>
            <person name="Hill R."/>
        </authorList>
    </citation>
    <scope>NUCLEOTIDE SEQUENCE</scope>
    <source>
        <strain evidence="4">IMI 356814</strain>
    </source>
</reference>